<dbReference type="Proteomes" id="UP001183629">
    <property type="component" value="Unassembled WGS sequence"/>
</dbReference>
<dbReference type="EMBL" id="JAVDYC010000001">
    <property type="protein sequence ID" value="MDR7321769.1"/>
    <property type="molecule type" value="Genomic_DNA"/>
</dbReference>
<gene>
    <name evidence="3" type="ORF">J2S44_002019</name>
</gene>
<dbReference type="RefSeq" id="WP_310411076.1">
    <property type="nucleotide sequence ID" value="NZ_JAVDYC010000001.1"/>
</dbReference>
<comment type="caution">
    <text evidence="3">The sequence shown here is derived from an EMBL/GenBank/DDBJ whole genome shotgun (WGS) entry which is preliminary data.</text>
</comment>
<dbReference type="PANTHER" id="PTHR37574:SF1">
    <property type="entry name" value="LIPASE B"/>
    <property type="match status" value="1"/>
</dbReference>
<dbReference type="InterPro" id="IPR007751">
    <property type="entry name" value="DUF676_lipase-like"/>
</dbReference>
<proteinExistence type="predicted"/>
<dbReference type="InterPro" id="IPR053228">
    <property type="entry name" value="Stereospecific_Lipase"/>
</dbReference>
<reference evidence="3 4" key="1">
    <citation type="submission" date="2023-07" db="EMBL/GenBank/DDBJ databases">
        <title>Sequencing the genomes of 1000 actinobacteria strains.</title>
        <authorList>
            <person name="Klenk H.-P."/>
        </authorList>
    </citation>
    <scope>NUCLEOTIDE SEQUENCE [LARGE SCALE GENOMIC DNA]</scope>
    <source>
        <strain evidence="3 4">DSM 44711</strain>
    </source>
</reference>
<protein>
    <recommendedName>
        <fullName evidence="2">DUF676 domain-containing protein</fullName>
    </recommendedName>
</protein>
<evidence type="ECO:0000313" key="4">
    <source>
        <dbReference type="Proteomes" id="UP001183629"/>
    </source>
</evidence>
<dbReference type="InterPro" id="IPR029058">
    <property type="entry name" value="AB_hydrolase_fold"/>
</dbReference>
<dbReference type="SUPFAM" id="SSF53474">
    <property type="entry name" value="alpha/beta-Hydrolases"/>
    <property type="match status" value="1"/>
</dbReference>
<feature type="domain" description="DUF676" evidence="2">
    <location>
        <begin position="103"/>
        <end position="171"/>
    </location>
</feature>
<feature type="signal peptide" evidence="1">
    <location>
        <begin position="1"/>
        <end position="19"/>
    </location>
</feature>
<evidence type="ECO:0000259" key="2">
    <source>
        <dbReference type="Pfam" id="PF05057"/>
    </source>
</evidence>
<dbReference type="PANTHER" id="PTHR37574">
    <property type="entry name" value="LIPASE B"/>
    <property type="match status" value="1"/>
</dbReference>
<sequence length="324" mass="34237">MKLLTMVCALVLAATPAGAAAPRHAPVDRPGPPLSVPVATLRAAVTCTPDAYRARAEVILFVPATALDPGQFAWNWFPALRRAGHPWCAVTLPDHALGDIQVTAEYVVHAIRHAHAVSGRRIAVVGHSQGALDARFALRFWPDTRAMVADHVSLGSPHHGSTGNDTSFPPGTPGPAALLQMRTTAALIEAVNAGRETFPEISYTTVASRYDQYVTPTSTVALRGRSVANVVVQDVCPANTVEHVGLGTADPVGHALVMDAVRHDGPARPGRLPTDVCARDLMPGVDPATYPRRFAETNAAIVTNLGTATPVTEEPPLQPYVVAR</sequence>
<dbReference type="Pfam" id="PF05057">
    <property type="entry name" value="DUF676"/>
    <property type="match status" value="1"/>
</dbReference>
<name>A0AAE3ZKT0_9ACTN</name>
<keyword evidence="4" id="KW-1185">Reference proteome</keyword>
<evidence type="ECO:0000313" key="3">
    <source>
        <dbReference type="EMBL" id="MDR7321769.1"/>
    </source>
</evidence>
<dbReference type="AlphaFoldDB" id="A0AAE3ZKT0"/>
<dbReference type="Gene3D" id="3.40.50.1820">
    <property type="entry name" value="alpha/beta hydrolase"/>
    <property type="match status" value="1"/>
</dbReference>
<organism evidence="3 4">
    <name type="scientific">Catenuloplanes niger</name>
    <dbReference type="NCBI Taxonomy" id="587534"/>
    <lineage>
        <taxon>Bacteria</taxon>
        <taxon>Bacillati</taxon>
        <taxon>Actinomycetota</taxon>
        <taxon>Actinomycetes</taxon>
        <taxon>Micromonosporales</taxon>
        <taxon>Micromonosporaceae</taxon>
        <taxon>Catenuloplanes</taxon>
    </lineage>
</organism>
<evidence type="ECO:0000256" key="1">
    <source>
        <dbReference type="SAM" id="SignalP"/>
    </source>
</evidence>
<feature type="chain" id="PRO_5042265210" description="DUF676 domain-containing protein" evidence="1">
    <location>
        <begin position="20"/>
        <end position="324"/>
    </location>
</feature>
<accession>A0AAE3ZKT0</accession>
<keyword evidence="1" id="KW-0732">Signal</keyword>